<dbReference type="GO" id="GO:0005640">
    <property type="term" value="C:nuclear outer membrane"/>
    <property type="evidence" value="ECO:0007669"/>
    <property type="project" value="UniProtKB-SubCell"/>
</dbReference>
<evidence type="ECO:0000256" key="5">
    <source>
        <dbReference type="ARBA" id="ARBA00023242"/>
    </source>
</evidence>
<accession>A0A7S4KMV8</accession>
<gene>
    <name evidence="7" type="ORF">GTHE00462_LOCUS15038</name>
</gene>
<keyword evidence="4" id="KW-0472">Membrane</keyword>
<dbReference type="Pfam" id="PF05705">
    <property type="entry name" value="DUF829"/>
    <property type="match status" value="1"/>
</dbReference>
<proteinExistence type="inferred from homology"/>
<dbReference type="InterPro" id="IPR029058">
    <property type="entry name" value="AB_hydrolase_fold"/>
</dbReference>
<evidence type="ECO:0000256" key="2">
    <source>
        <dbReference type="ARBA" id="ARBA00022692"/>
    </source>
</evidence>
<dbReference type="PANTHER" id="PTHR12265">
    <property type="entry name" value="TRANSMEMBRANE PROTEIN 53"/>
    <property type="match status" value="1"/>
</dbReference>
<keyword evidence="3" id="KW-1133">Transmembrane helix</keyword>
<dbReference type="Gene3D" id="3.40.50.1820">
    <property type="entry name" value="alpha/beta hydrolase"/>
    <property type="match status" value="1"/>
</dbReference>
<keyword evidence="5" id="KW-0539">Nucleus</keyword>
<dbReference type="EMBL" id="HBKN01019049">
    <property type="protein sequence ID" value="CAE2299306.1"/>
    <property type="molecule type" value="Transcribed_RNA"/>
</dbReference>
<evidence type="ECO:0000256" key="3">
    <source>
        <dbReference type="ARBA" id="ARBA00022989"/>
    </source>
</evidence>
<evidence type="ECO:0000256" key="4">
    <source>
        <dbReference type="ARBA" id="ARBA00023136"/>
    </source>
</evidence>
<evidence type="ECO:0000256" key="6">
    <source>
        <dbReference type="ARBA" id="ARBA00034303"/>
    </source>
</evidence>
<reference evidence="7" key="1">
    <citation type="submission" date="2021-01" db="EMBL/GenBank/DDBJ databases">
        <authorList>
            <person name="Corre E."/>
            <person name="Pelletier E."/>
            <person name="Niang G."/>
            <person name="Scheremetjew M."/>
            <person name="Finn R."/>
            <person name="Kale V."/>
            <person name="Holt S."/>
            <person name="Cochrane G."/>
            <person name="Meng A."/>
            <person name="Brown T."/>
            <person name="Cohen L."/>
        </authorList>
    </citation>
    <scope>NUCLEOTIDE SEQUENCE</scope>
    <source>
        <strain evidence="7">CCMP 2712</strain>
    </source>
</reference>
<organism evidence="7">
    <name type="scientific">Guillardia theta</name>
    <name type="common">Cryptophyte</name>
    <name type="synonym">Cryptomonas phi</name>
    <dbReference type="NCBI Taxonomy" id="55529"/>
    <lineage>
        <taxon>Eukaryota</taxon>
        <taxon>Cryptophyceae</taxon>
        <taxon>Pyrenomonadales</taxon>
        <taxon>Geminigeraceae</taxon>
        <taxon>Guillardia</taxon>
    </lineage>
</organism>
<dbReference type="InterPro" id="IPR008547">
    <property type="entry name" value="DUF829_TMEM53"/>
</dbReference>
<evidence type="ECO:0008006" key="8">
    <source>
        <dbReference type="Google" id="ProtNLM"/>
    </source>
</evidence>
<evidence type="ECO:0000256" key="1">
    <source>
        <dbReference type="ARBA" id="ARBA00007387"/>
    </source>
</evidence>
<name>A0A7S4KMV8_GUITH</name>
<protein>
    <recommendedName>
        <fullName evidence="8">Transmembrane protein 53</fullName>
    </recommendedName>
</protein>
<dbReference type="SUPFAM" id="SSF53474">
    <property type="entry name" value="alpha/beta-Hydrolases"/>
    <property type="match status" value="1"/>
</dbReference>
<evidence type="ECO:0000313" key="7">
    <source>
        <dbReference type="EMBL" id="CAE2299306.1"/>
    </source>
</evidence>
<dbReference type="OMA" id="FCALWDL"/>
<keyword evidence="2" id="KW-0812">Transmembrane</keyword>
<comment type="subcellular location">
    <subcellularLocation>
        <location evidence="6">Nucleus outer membrane</location>
        <topology evidence="6">Single-pass membrane protein</topology>
    </subcellularLocation>
</comment>
<dbReference type="AlphaFoldDB" id="A0A7S4KMV8"/>
<sequence>MPTGLYILEGKGGKWSPPAVIVLFGWFGAPQKHLLKYAEMYQHKTCGVIIRTTASSSDIMLRKKENLARHGMEAIRRAAAGIESLGEEARVYVHCISNGGTFLWDAVKDKMIKSLQNQEHSADPDAAVLRLIHSRLAGEIFDSAPCYISTTIGLRAIRLTVQGFIPRLLVQLFFLLHVLVESLYIILTFQKHIPEAWWDSLIQNPIRCKQLFLYSDADSLLDRDQLQLLIESRRENGVSVQERLFHGAGHVQLLRNDPQEYTKTCLKFCGLKFDEE</sequence>
<dbReference type="PANTHER" id="PTHR12265:SF30">
    <property type="entry name" value="TRANSMEMBRANE PROTEIN 53"/>
    <property type="match status" value="1"/>
</dbReference>
<comment type="similarity">
    <text evidence="1">Belongs to the TMEM53 family.</text>
</comment>